<evidence type="ECO:0000313" key="2">
    <source>
        <dbReference type="Proteomes" id="UP000271087"/>
    </source>
</evidence>
<dbReference type="WBParaSite" id="nOo.2.0.1.t02093-RA">
    <property type="protein sequence ID" value="nOo.2.0.1.t02093-RA"/>
    <property type="gene ID" value="nOo.2.0.1.g02093"/>
</dbReference>
<evidence type="ECO:0000313" key="1">
    <source>
        <dbReference type="EMBL" id="VDK65557.1"/>
    </source>
</evidence>
<name>A0A182E296_ONCOC</name>
<protein>
    <submittedName>
        <fullName evidence="3">Ovule protein</fullName>
    </submittedName>
</protein>
<keyword evidence="2" id="KW-1185">Reference proteome</keyword>
<accession>A0A182E296</accession>
<organism evidence="3">
    <name type="scientific">Onchocerca ochengi</name>
    <name type="common">Filarial nematode worm</name>
    <dbReference type="NCBI Taxonomy" id="42157"/>
    <lineage>
        <taxon>Eukaryota</taxon>
        <taxon>Metazoa</taxon>
        <taxon>Ecdysozoa</taxon>
        <taxon>Nematoda</taxon>
        <taxon>Chromadorea</taxon>
        <taxon>Rhabditida</taxon>
        <taxon>Spirurina</taxon>
        <taxon>Spiruromorpha</taxon>
        <taxon>Filarioidea</taxon>
        <taxon>Onchocercidae</taxon>
        <taxon>Onchocerca</taxon>
    </lineage>
</organism>
<reference evidence="3" key="1">
    <citation type="submission" date="2016-06" db="UniProtKB">
        <authorList>
            <consortium name="WormBaseParasite"/>
        </authorList>
    </citation>
    <scope>IDENTIFICATION</scope>
</reference>
<proteinExistence type="predicted"/>
<dbReference type="Proteomes" id="UP000271087">
    <property type="component" value="Unassembled WGS sequence"/>
</dbReference>
<evidence type="ECO:0000313" key="3">
    <source>
        <dbReference type="WBParaSite" id="nOo.2.0.1.t02093-RA"/>
    </source>
</evidence>
<dbReference type="AlphaFoldDB" id="A0A182E296"/>
<sequence>MKWKITEYRNISALSEEIRCNKGLTYNPARWTSSYTQSTNMEIFASKFPHVPFPLLQAYSLKQGLLQRMCQTLTIVLFHNMSYTNC</sequence>
<gene>
    <name evidence="1" type="ORF">NOO_LOCUS2093</name>
</gene>
<reference evidence="1 2" key="2">
    <citation type="submission" date="2018-08" db="EMBL/GenBank/DDBJ databases">
        <authorList>
            <person name="Laetsch R D."/>
            <person name="Stevens L."/>
            <person name="Kumar S."/>
            <person name="Blaxter L. M."/>
        </authorList>
    </citation>
    <scope>NUCLEOTIDE SEQUENCE [LARGE SCALE GENOMIC DNA]</scope>
</reference>
<dbReference type="EMBL" id="UYRW01000304">
    <property type="protein sequence ID" value="VDK65557.1"/>
    <property type="molecule type" value="Genomic_DNA"/>
</dbReference>